<dbReference type="PANTHER" id="PTHR43877">
    <property type="entry name" value="AMINOALKYLPHOSPHONATE N-ACETYLTRANSFERASE-RELATED-RELATED"/>
    <property type="match status" value="1"/>
</dbReference>
<accession>A0A918GLF1</accession>
<evidence type="ECO:0000256" key="2">
    <source>
        <dbReference type="ARBA" id="ARBA00023315"/>
    </source>
</evidence>
<dbReference type="Proteomes" id="UP000660680">
    <property type="component" value="Unassembled WGS sequence"/>
</dbReference>
<dbReference type="InterPro" id="IPR000182">
    <property type="entry name" value="GNAT_dom"/>
</dbReference>
<keyword evidence="1" id="KW-0808">Transferase</keyword>
<name>A0A918GLF1_9PSEU</name>
<protein>
    <submittedName>
        <fullName evidence="4">Acetyltransferase</fullName>
    </submittedName>
</protein>
<sequence length="289" mass="31208">MQGMDVVMHAEVREFAEHALPLLQVDPVRNTMALTVLTGALNNDDPDVVMITVQEDGRTVGAAFRTPPWPFIVSGLPPRTHAAVVEHLVREGIECGGFSGPRDAADSLMALWTDATGEVALHSLALRLHRLVEFTPPDVPGAFRWAVEDDIPLLGLWWDEFDVESHVGGGLGDAGEVMVRRSFASGVRRFGMWCDPDGTAVAMAGVSPPLHGMSRIGPVYTAKDQRGRGYGSAVTAAVTQAALDQGAREVLLFTDVTNPVSNAIYRRIGYRPVLEAVEHRLPVANTLDV</sequence>
<dbReference type="GO" id="GO:0016747">
    <property type="term" value="F:acyltransferase activity, transferring groups other than amino-acyl groups"/>
    <property type="evidence" value="ECO:0007669"/>
    <property type="project" value="InterPro"/>
</dbReference>
<keyword evidence="5" id="KW-1185">Reference proteome</keyword>
<dbReference type="InterPro" id="IPR016181">
    <property type="entry name" value="Acyl_CoA_acyltransferase"/>
</dbReference>
<dbReference type="Pfam" id="PF00583">
    <property type="entry name" value="Acetyltransf_1"/>
    <property type="match status" value="1"/>
</dbReference>
<evidence type="ECO:0000313" key="5">
    <source>
        <dbReference type="Proteomes" id="UP000660680"/>
    </source>
</evidence>
<feature type="domain" description="N-acetyltransferase" evidence="3">
    <location>
        <begin position="129"/>
        <end position="288"/>
    </location>
</feature>
<dbReference type="EMBL" id="BMRB01000003">
    <property type="protein sequence ID" value="GGS44550.1"/>
    <property type="molecule type" value="Genomic_DNA"/>
</dbReference>
<keyword evidence="2" id="KW-0012">Acyltransferase</keyword>
<dbReference type="PROSITE" id="PS51186">
    <property type="entry name" value="GNAT"/>
    <property type="match status" value="1"/>
</dbReference>
<dbReference type="Gene3D" id="3.40.630.30">
    <property type="match status" value="1"/>
</dbReference>
<dbReference type="InterPro" id="IPR050832">
    <property type="entry name" value="Bact_Acetyltransf"/>
</dbReference>
<proteinExistence type="predicted"/>
<dbReference type="SUPFAM" id="SSF55729">
    <property type="entry name" value="Acyl-CoA N-acyltransferases (Nat)"/>
    <property type="match status" value="1"/>
</dbReference>
<dbReference type="AlphaFoldDB" id="A0A918GLF1"/>
<evidence type="ECO:0000313" key="4">
    <source>
        <dbReference type="EMBL" id="GGS44550.1"/>
    </source>
</evidence>
<reference evidence="4" key="2">
    <citation type="submission" date="2020-09" db="EMBL/GenBank/DDBJ databases">
        <authorList>
            <person name="Sun Q."/>
            <person name="Ohkuma M."/>
        </authorList>
    </citation>
    <scope>NUCLEOTIDE SEQUENCE</scope>
    <source>
        <strain evidence="4">JCM 3276</strain>
    </source>
</reference>
<evidence type="ECO:0000256" key="1">
    <source>
        <dbReference type="ARBA" id="ARBA00022679"/>
    </source>
</evidence>
<evidence type="ECO:0000259" key="3">
    <source>
        <dbReference type="PROSITE" id="PS51186"/>
    </source>
</evidence>
<reference evidence="4" key="1">
    <citation type="journal article" date="2014" name="Int. J. Syst. Evol. Microbiol.">
        <title>Complete genome sequence of Corynebacterium casei LMG S-19264T (=DSM 44701T), isolated from a smear-ripened cheese.</title>
        <authorList>
            <consortium name="US DOE Joint Genome Institute (JGI-PGF)"/>
            <person name="Walter F."/>
            <person name="Albersmeier A."/>
            <person name="Kalinowski J."/>
            <person name="Ruckert C."/>
        </authorList>
    </citation>
    <scope>NUCLEOTIDE SEQUENCE</scope>
    <source>
        <strain evidence="4">JCM 3276</strain>
    </source>
</reference>
<organism evidence="4 5">
    <name type="scientific">Actinokineospora fastidiosa</name>
    <dbReference type="NCBI Taxonomy" id="1816"/>
    <lineage>
        <taxon>Bacteria</taxon>
        <taxon>Bacillati</taxon>
        <taxon>Actinomycetota</taxon>
        <taxon>Actinomycetes</taxon>
        <taxon>Pseudonocardiales</taxon>
        <taxon>Pseudonocardiaceae</taxon>
        <taxon>Actinokineospora</taxon>
    </lineage>
</organism>
<comment type="caution">
    <text evidence="4">The sequence shown here is derived from an EMBL/GenBank/DDBJ whole genome shotgun (WGS) entry which is preliminary data.</text>
</comment>
<gene>
    <name evidence="4" type="ORF">GCM10010171_44720</name>
</gene>